<reference evidence="1" key="1">
    <citation type="submission" date="2014-11" db="EMBL/GenBank/DDBJ databases">
        <authorList>
            <person name="Amaro Gonzalez C."/>
        </authorList>
    </citation>
    <scope>NUCLEOTIDE SEQUENCE</scope>
</reference>
<proteinExistence type="predicted"/>
<name>A0A0E9RH10_ANGAN</name>
<sequence>MYDGQLSIIRCPAGKLRCPVSMSNLQ</sequence>
<dbReference type="EMBL" id="GBXM01080208">
    <property type="protein sequence ID" value="JAH28369.1"/>
    <property type="molecule type" value="Transcribed_RNA"/>
</dbReference>
<organism evidence="1">
    <name type="scientific">Anguilla anguilla</name>
    <name type="common">European freshwater eel</name>
    <name type="synonym">Muraena anguilla</name>
    <dbReference type="NCBI Taxonomy" id="7936"/>
    <lineage>
        <taxon>Eukaryota</taxon>
        <taxon>Metazoa</taxon>
        <taxon>Chordata</taxon>
        <taxon>Craniata</taxon>
        <taxon>Vertebrata</taxon>
        <taxon>Euteleostomi</taxon>
        <taxon>Actinopterygii</taxon>
        <taxon>Neopterygii</taxon>
        <taxon>Teleostei</taxon>
        <taxon>Anguilliformes</taxon>
        <taxon>Anguillidae</taxon>
        <taxon>Anguilla</taxon>
    </lineage>
</organism>
<protein>
    <submittedName>
        <fullName evidence="1">Uncharacterized protein</fullName>
    </submittedName>
</protein>
<reference evidence="1" key="2">
    <citation type="journal article" date="2015" name="Fish Shellfish Immunol.">
        <title>Early steps in the European eel (Anguilla anguilla)-Vibrio vulnificus interaction in the gills: Role of the RtxA13 toxin.</title>
        <authorList>
            <person name="Callol A."/>
            <person name="Pajuelo D."/>
            <person name="Ebbesson L."/>
            <person name="Teles M."/>
            <person name="MacKenzie S."/>
            <person name="Amaro C."/>
        </authorList>
    </citation>
    <scope>NUCLEOTIDE SEQUENCE</scope>
</reference>
<evidence type="ECO:0000313" key="1">
    <source>
        <dbReference type="EMBL" id="JAH28369.1"/>
    </source>
</evidence>
<dbReference type="AlphaFoldDB" id="A0A0E9RH10"/>
<accession>A0A0E9RH10</accession>